<organism evidence="11 12">
    <name type="scientific">Parvibaculum lavamentivorans (strain DS-1 / DSM 13023 / NCIMB 13966)</name>
    <dbReference type="NCBI Taxonomy" id="402881"/>
    <lineage>
        <taxon>Bacteria</taxon>
        <taxon>Pseudomonadati</taxon>
        <taxon>Pseudomonadota</taxon>
        <taxon>Alphaproteobacteria</taxon>
        <taxon>Hyphomicrobiales</taxon>
        <taxon>Parvibaculaceae</taxon>
        <taxon>Parvibaculum</taxon>
    </lineage>
</organism>
<evidence type="ECO:0000256" key="4">
    <source>
        <dbReference type="ARBA" id="ARBA00022729"/>
    </source>
</evidence>
<dbReference type="EC" id="3.5.2.6" evidence="3 8"/>
<keyword evidence="6 8" id="KW-0046">Antibiotic resistance</keyword>
<feature type="active site" description="Acyl-ester intermediate" evidence="7">
    <location>
        <position position="69"/>
    </location>
</feature>
<accession>A7HXJ0</accession>
<dbReference type="InterPro" id="IPR050515">
    <property type="entry name" value="Beta-lactam/transpept"/>
</dbReference>
<dbReference type="GO" id="GO:0008658">
    <property type="term" value="F:penicillin binding"/>
    <property type="evidence" value="ECO:0007669"/>
    <property type="project" value="InterPro"/>
</dbReference>
<dbReference type="PANTHER" id="PTHR30627">
    <property type="entry name" value="PEPTIDOGLYCAN D,D-TRANSPEPTIDASE"/>
    <property type="match status" value="1"/>
</dbReference>
<feature type="modified residue" description="N6-carboxylysine" evidence="7">
    <location>
        <position position="72"/>
    </location>
</feature>
<dbReference type="SUPFAM" id="SSF56601">
    <property type="entry name" value="beta-lactamase/transpeptidase-like"/>
    <property type="match status" value="1"/>
</dbReference>
<dbReference type="NCBIfam" id="NF012161">
    <property type="entry name" value="bla_class_D_main"/>
    <property type="match status" value="1"/>
</dbReference>
<evidence type="ECO:0000256" key="3">
    <source>
        <dbReference type="ARBA" id="ARBA00012865"/>
    </source>
</evidence>
<evidence type="ECO:0000256" key="2">
    <source>
        <dbReference type="ARBA" id="ARBA00007898"/>
    </source>
</evidence>
<keyword evidence="4 9" id="KW-0732">Signal</keyword>
<dbReference type="InterPro" id="IPR012338">
    <property type="entry name" value="Beta-lactam/transpept-like"/>
</dbReference>
<evidence type="ECO:0000256" key="9">
    <source>
        <dbReference type="SAM" id="SignalP"/>
    </source>
</evidence>
<dbReference type="InterPro" id="IPR001460">
    <property type="entry name" value="PCN-bd_Tpept"/>
</dbReference>
<keyword evidence="5 8" id="KW-0378">Hydrolase</keyword>
<sequence length="264" mass="29363">MGLALLRAGLAATLLFAVAGNAAAGERTDLETLFEAEGVNGTFVLFDVEKDELTAVDAERAERRFPPASTFKIANSLIALETGAVADVDEVLPYGGKPQPFKQWERDMSLRKAIAVSNVPVYQEVARRIGLERMKEMLSKLDYGNRDPGTVVDRFWLDGPLEISANEQARFVTALATNTLPLSNRSQEMVREILLMEEIGGAKLYGKTGWLFHDDEVDIGWFVGWVEREGKIYSFALNIDMDDKEQVGLRVPLAKKLLRELDVL</sequence>
<dbReference type="PANTHER" id="PTHR30627:SF6">
    <property type="entry name" value="BETA-LACTAMASE YBXI-RELATED"/>
    <property type="match status" value="1"/>
</dbReference>
<dbReference type="GO" id="GO:0071555">
    <property type="term" value="P:cell wall organization"/>
    <property type="evidence" value="ECO:0007669"/>
    <property type="project" value="TreeGrafter"/>
</dbReference>
<feature type="signal peptide" evidence="9">
    <location>
        <begin position="1"/>
        <end position="24"/>
    </location>
</feature>
<proteinExistence type="inferred from homology"/>
<dbReference type="Proteomes" id="UP000006377">
    <property type="component" value="Chromosome"/>
</dbReference>
<reference evidence="11 12" key="1">
    <citation type="journal article" date="2011" name="Stand. Genomic Sci.">
        <title>Complete genome sequence of Parvibaculum lavamentivorans type strain (DS-1(T)).</title>
        <authorList>
            <person name="Schleheck D."/>
            <person name="Weiss M."/>
            <person name="Pitluck S."/>
            <person name="Bruce D."/>
            <person name="Land M.L."/>
            <person name="Han S."/>
            <person name="Saunders E."/>
            <person name="Tapia R."/>
            <person name="Detter C."/>
            <person name="Brettin T."/>
            <person name="Han J."/>
            <person name="Woyke T."/>
            <person name="Goodwin L."/>
            <person name="Pennacchio L."/>
            <person name="Nolan M."/>
            <person name="Cook A.M."/>
            <person name="Kjelleberg S."/>
            <person name="Thomas T."/>
        </authorList>
    </citation>
    <scope>NUCLEOTIDE SEQUENCE [LARGE SCALE GENOMIC DNA]</scope>
    <source>
        <strain evidence="12">DS-1 / DSM 13023 / NCIMB 13966</strain>
    </source>
</reference>
<evidence type="ECO:0000256" key="7">
    <source>
        <dbReference type="PIRSR" id="PIRSR602137-50"/>
    </source>
</evidence>
<protein>
    <recommendedName>
        <fullName evidence="3 8">Beta-lactamase</fullName>
        <ecNumber evidence="3 8">3.5.2.6</ecNumber>
    </recommendedName>
</protein>
<dbReference type="eggNOG" id="COG2602">
    <property type="taxonomic scope" value="Bacteria"/>
</dbReference>
<dbReference type="GO" id="GO:0008800">
    <property type="term" value="F:beta-lactamase activity"/>
    <property type="evidence" value="ECO:0007669"/>
    <property type="project" value="UniProtKB-UniRule"/>
</dbReference>
<dbReference type="Pfam" id="PF00905">
    <property type="entry name" value="Transpeptidase"/>
    <property type="match status" value="1"/>
</dbReference>
<feature type="domain" description="Penicillin-binding protein transpeptidase" evidence="10">
    <location>
        <begin position="42"/>
        <end position="258"/>
    </location>
</feature>
<comment type="similarity">
    <text evidence="2 8">Belongs to the class-D beta-lactamase family.</text>
</comment>
<feature type="chain" id="PRO_5002708291" description="Beta-lactamase" evidence="9">
    <location>
        <begin position="25"/>
        <end position="264"/>
    </location>
</feature>
<evidence type="ECO:0000256" key="5">
    <source>
        <dbReference type="ARBA" id="ARBA00022801"/>
    </source>
</evidence>
<evidence type="ECO:0000256" key="8">
    <source>
        <dbReference type="RuleBase" id="RU361140"/>
    </source>
</evidence>
<evidence type="ECO:0000259" key="10">
    <source>
        <dbReference type="Pfam" id="PF00905"/>
    </source>
</evidence>
<keyword evidence="12" id="KW-1185">Reference proteome</keyword>
<dbReference type="GO" id="GO:0046677">
    <property type="term" value="P:response to antibiotic"/>
    <property type="evidence" value="ECO:0007669"/>
    <property type="project" value="UniProtKB-UniRule"/>
</dbReference>
<evidence type="ECO:0000256" key="1">
    <source>
        <dbReference type="ARBA" id="ARBA00001526"/>
    </source>
</evidence>
<dbReference type="GO" id="GO:0017001">
    <property type="term" value="P:antibiotic catabolic process"/>
    <property type="evidence" value="ECO:0007669"/>
    <property type="project" value="InterPro"/>
</dbReference>
<dbReference type="InterPro" id="IPR002137">
    <property type="entry name" value="Beta-lactam_class-D_AS"/>
</dbReference>
<dbReference type="KEGG" id="pla:Plav_3016"/>
<evidence type="ECO:0000313" key="12">
    <source>
        <dbReference type="Proteomes" id="UP000006377"/>
    </source>
</evidence>
<dbReference type="AlphaFoldDB" id="A7HXJ0"/>
<dbReference type="PROSITE" id="PS00337">
    <property type="entry name" value="BETA_LACTAMASE_D"/>
    <property type="match status" value="1"/>
</dbReference>
<name>A7HXJ0_PARL1</name>
<comment type="catalytic activity">
    <reaction evidence="1 8">
        <text>a beta-lactam + H2O = a substituted beta-amino acid</text>
        <dbReference type="Rhea" id="RHEA:20401"/>
        <dbReference type="ChEBI" id="CHEBI:15377"/>
        <dbReference type="ChEBI" id="CHEBI:35627"/>
        <dbReference type="ChEBI" id="CHEBI:140347"/>
        <dbReference type="EC" id="3.5.2.6"/>
    </reaction>
</comment>
<dbReference type="Gene3D" id="3.40.710.10">
    <property type="entry name" value="DD-peptidase/beta-lactamase superfamily"/>
    <property type="match status" value="1"/>
</dbReference>
<evidence type="ECO:0000256" key="6">
    <source>
        <dbReference type="ARBA" id="ARBA00023251"/>
    </source>
</evidence>
<dbReference type="GO" id="GO:0005886">
    <property type="term" value="C:plasma membrane"/>
    <property type="evidence" value="ECO:0007669"/>
    <property type="project" value="TreeGrafter"/>
</dbReference>
<dbReference type="HOGENOM" id="CLU_035412_3_2_5"/>
<dbReference type="EMBL" id="CP000774">
    <property type="protein sequence ID" value="ABS64623.1"/>
    <property type="molecule type" value="Genomic_DNA"/>
</dbReference>
<evidence type="ECO:0000313" key="11">
    <source>
        <dbReference type="EMBL" id="ABS64623.1"/>
    </source>
</evidence>
<gene>
    <name evidence="11" type="ordered locus">Plav_3016</name>
</gene>